<evidence type="ECO:0000313" key="9">
    <source>
        <dbReference type="Proteomes" id="UP000288096"/>
    </source>
</evidence>
<dbReference type="SMART" id="SM00450">
    <property type="entry name" value="RHOD"/>
    <property type="match status" value="1"/>
</dbReference>
<gene>
    <name evidence="8" type="ORF">DENIS_4489</name>
</gene>
<dbReference type="InterPro" id="IPR023753">
    <property type="entry name" value="FAD/NAD-binding_dom"/>
</dbReference>
<dbReference type="SUPFAM" id="SSF55424">
    <property type="entry name" value="FAD/NAD-linked reductases, dimerisation (C-terminal) domain"/>
    <property type="match status" value="1"/>
</dbReference>
<comment type="caution">
    <text evidence="8">The sequence shown here is derived from an EMBL/GenBank/DDBJ whole genome shotgun (WGS) entry which is preliminary data.</text>
</comment>
<organism evidence="8 9">
    <name type="scientific">Desulfonema ishimotonii</name>
    <dbReference type="NCBI Taxonomy" id="45657"/>
    <lineage>
        <taxon>Bacteria</taxon>
        <taxon>Pseudomonadati</taxon>
        <taxon>Thermodesulfobacteriota</taxon>
        <taxon>Desulfobacteria</taxon>
        <taxon>Desulfobacterales</taxon>
        <taxon>Desulfococcaceae</taxon>
        <taxon>Desulfonema</taxon>
    </lineage>
</organism>
<dbReference type="InterPro" id="IPR016156">
    <property type="entry name" value="FAD/NAD-linked_Rdtase_dimer_sf"/>
</dbReference>
<dbReference type="CDD" id="cd00158">
    <property type="entry name" value="RHOD"/>
    <property type="match status" value="1"/>
</dbReference>
<dbReference type="PANTHER" id="PTHR43429">
    <property type="entry name" value="PYRIDINE NUCLEOTIDE-DISULFIDE OXIDOREDUCTASE DOMAIN-CONTAINING"/>
    <property type="match status" value="1"/>
</dbReference>
<dbReference type="GO" id="GO:0016491">
    <property type="term" value="F:oxidoreductase activity"/>
    <property type="evidence" value="ECO:0007669"/>
    <property type="project" value="UniProtKB-KW"/>
</dbReference>
<dbReference type="InterPro" id="IPR036873">
    <property type="entry name" value="Rhodanese-like_dom_sf"/>
</dbReference>
<dbReference type="RefSeq" id="WP_124330556.1">
    <property type="nucleotide sequence ID" value="NZ_BEXT01000001.1"/>
</dbReference>
<comment type="cofactor">
    <cofactor evidence="1">
        <name>FAD</name>
        <dbReference type="ChEBI" id="CHEBI:57692"/>
    </cofactor>
</comment>
<dbReference type="PRINTS" id="PR00411">
    <property type="entry name" value="PNDRDTASEI"/>
</dbReference>
<evidence type="ECO:0000256" key="2">
    <source>
        <dbReference type="ARBA" id="ARBA00009130"/>
    </source>
</evidence>
<accession>A0A401G2Z9</accession>
<evidence type="ECO:0000256" key="3">
    <source>
        <dbReference type="ARBA" id="ARBA00022630"/>
    </source>
</evidence>
<dbReference type="Pfam" id="PF00581">
    <property type="entry name" value="Rhodanese"/>
    <property type="match status" value="1"/>
</dbReference>
<keyword evidence="9" id="KW-1185">Reference proteome</keyword>
<dbReference type="Gene3D" id="3.40.250.10">
    <property type="entry name" value="Rhodanese-like domain"/>
    <property type="match status" value="1"/>
</dbReference>
<keyword evidence="5" id="KW-0560">Oxidoreductase</keyword>
<dbReference type="AlphaFoldDB" id="A0A401G2Z9"/>
<proteinExistence type="inferred from homology"/>
<protein>
    <submittedName>
        <fullName evidence="8">Pyridine nucleotide-disulfide oxidoreductase</fullName>
    </submittedName>
</protein>
<evidence type="ECO:0000313" key="8">
    <source>
        <dbReference type="EMBL" id="GBC63495.1"/>
    </source>
</evidence>
<reference evidence="9" key="2">
    <citation type="submission" date="2019-01" db="EMBL/GenBank/DDBJ databases">
        <title>Genome sequence of Desulfonema ishimotonii strain Tokyo 01.</title>
        <authorList>
            <person name="Fukui M."/>
        </authorList>
    </citation>
    <scope>NUCLEOTIDE SEQUENCE [LARGE SCALE GENOMIC DNA]</scope>
    <source>
        <strain evidence="9">Tokyo 01</strain>
    </source>
</reference>
<dbReference type="PROSITE" id="PS50206">
    <property type="entry name" value="RHODANESE_3"/>
    <property type="match status" value="1"/>
</dbReference>
<dbReference type="InterPro" id="IPR050260">
    <property type="entry name" value="FAD-bd_OxRdtase"/>
</dbReference>
<dbReference type="SUPFAM" id="SSF51905">
    <property type="entry name" value="FAD/NAD(P)-binding domain"/>
    <property type="match status" value="1"/>
</dbReference>
<evidence type="ECO:0000256" key="5">
    <source>
        <dbReference type="ARBA" id="ARBA00023002"/>
    </source>
</evidence>
<dbReference type="InterPro" id="IPR036188">
    <property type="entry name" value="FAD/NAD-bd_sf"/>
</dbReference>
<feature type="domain" description="Rhodanese" evidence="7">
    <location>
        <begin position="477"/>
        <end position="566"/>
    </location>
</feature>
<keyword evidence="4" id="KW-0274">FAD</keyword>
<dbReference type="SUPFAM" id="SSF52821">
    <property type="entry name" value="Rhodanese/Cell cycle control phosphatase"/>
    <property type="match status" value="1"/>
</dbReference>
<dbReference type="PRINTS" id="PR00368">
    <property type="entry name" value="FADPNR"/>
</dbReference>
<comment type="similarity">
    <text evidence="2">Belongs to the class-III pyridine nucleotide-disulfide oxidoreductase family.</text>
</comment>
<evidence type="ECO:0000256" key="6">
    <source>
        <dbReference type="ARBA" id="ARBA00023284"/>
    </source>
</evidence>
<dbReference type="PANTHER" id="PTHR43429:SF1">
    <property type="entry name" value="NAD(P)H SULFUR OXIDOREDUCTASE (COA-DEPENDENT)"/>
    <property type="match status" value="1"/>
</dbReference>
<name>A0A401G2Z9_9BACT</name>
<dbReference type="EMBL" id="BEXT01000001">
    <property type="protein sequence ID" value="GBC63495.1"/>
    <property type="molecule type" value="Genomic_DNA"/>
</dbReference>
<sequence>MADQQRVLIIGGVATGPKTAARLKRLTPEADVTLIDRDSIVSYGACGLPYYVEGLFEDVNELINTPVGVPRNAMFFNKVKGFKVLTRTEALKIDRQAGTVRVRNLDSGEESDMPYDKLVIATGGYPFRPPIPGVDLKNVWFMTHPSHAESLVREIGAQGLKKAVLVGAGFIGIEMAEALIHRGVEVTIVEMMDQIMPGILDKDVATFAAKHLRQKGVRLVLGERVTGIGGTDRVTSVDTDKQSIETDLAVIAVGTRPNDALAREAGLSCMEQGGIVINEYCQTSDPDIYAGGDCVVNTYAGGAAGSQLFVALGSTANKHGRVIANHIAGSPTPFAGISCTGIVRAFDFSLGRTGLSEKQAKALNLDVETVTWAGPDMPHYIPGAGPFVIKMIASKRDRKLLGVQVAGMGNGAKRLDVAASMILMGGTLDDVANIDFGYAPPFSPPIDPLATCAHILTNKLDGLAKSISAFEARDRIEQGDVLLIDVRTPGEFEEMRLPYDVTHIPLGALRDKAASLPKDRDILAFCKVSMRGYEAQRILNAAGFDRVRFIEGGIVGWPFEVKMLKQ</sequence>
<dbReference type="InterPro" id="IPR001763">
    <property type="entry name" value="Rhodanese-like_dom"/>
</dbReference>
<evidence type="ECO:0000259" key="7">
    <source>
        <dbReference type="PROSITE" id="PS50206"/>
    </source>
</evidence>
<reference evidence="9" key="1">
    <citation type="submission" date="2017-11" db="EMBL/GenBank/DDBJ databases">
        <authorList>
            <person name="Watanabe M."/>
            <person name="Kojima H."/>
        </authorList>
    </citation>
    <scope>NUCLEOTIDE SEQUENCE [LARGE SCALE GENOMIC DNA]</scope>
    <source>
        <strain evidence="9">Tokyo 01</strain>
    </source>
</reference>
<dbReference type="Proteomes" id="UP000288096">
    <property type="component" value="Unassembled WGS sequence"/>
</dbReference>
<evidence type="ECO:0000256" key="1">
    <source>
        <dbReference type="ARBA" id="ARBA00001974"/>
    </source>
</evidence>
<dbReference type="OrthoDB" id="9769238at2"/>
<dbReference type="Pfam" id="PF07992">
    <property type="entry name" value="Pyr_redox_2"/>
    <property type="match status" value="1"/>
</dbReference>
<evidence type="ECO:0000256" key="4">
    <source>
        <dbReference type="ARBA" id="ARBA00022827"/>
    </source>
</evidence>
<dbReference type="InterPro" id="IPR004099">
    <property type="entry name" value="Pyr_nucl-diS_OxRdtase_dimer"/>
</dbReference>
<keyword evidence="6" id="KW-0676">Redox-active center</keyword>
<dbReference type="Gene3D" id="3.50.50.60">
    <property type="entry name" value="FAD/NAD(P)-binding domain"/>
    <property type="match status" value="2"/>
</dbReference>
<keyword evidence="3" id="KW-0285">Flavoprotein</keyword>
<dbReference type="Pfam" id="PF02852">
    <property type="entry name" value="Pyr_redox_dim"/>
    <property type="match status" value="1"/>
</dbReference>